<protein>
    <recommendedName>
        <fullName evidence="3">Secreted protein</fullName>
    </recommendedName>
</protein>
<evidence type="ECO:0000313" key="2">
    <source>
        <dbReference type="Proteomes" id="UP001430953"/>
    </source>
</evidence>
<proteinExistence type="predicted"/>
<comment type="caution">
    <text evidence="1">The sequence shown here is derived from an EMBL/GenBank/DDBJ whole genome shotgun (WGS) entry which is preliminary data.</text>
</comment>
<sequence length="102" mass="11557">MHRASCCFRSVTSSTGLRRSTPTSFKCLTVSCCSDLRFLCARSVSQCIRPLFEYSIKQFPWTALKLQFCGANSARSYFRAVRYVKKLRASCCFRLGVTSARS</sequence>
<keyword evidence="2" id="KW-1185">Reference proteome</keyword>
<organism evidence="1 2">
    <name type="scientific">Cardiocondyla obscurior</name>
    <dbReference type="NCBI Taxonomy" id="286306"/>
    <lineage>
        <taxon>Eukaryota</taxon>
        <taxon>Metazoa</taxon>
        <taxon>Ecdysozoa</taxon>
        <taxon>Arthropoda</taxon>
        <taxon>Hexapoda</taxon>
        <taxon>Insecta</taxon>
        <taxon>Pterygota</taxon>
        <taxon>Neoptera</taxon>
        <taxon>Endopterygota</taxon>
        <taxon>Hymenoptera</taxon>
        <taxon>Apocrita</taxon>
        <taxon>Aculeata</taxon>
        <taxon>Formicoidea</taxon>
        <taxon>Formicidae</taxon>
        <taxon>Myrmicinae</taxon>
        <taxon>Cardiocondyla</taxon>
    </lineage>
</organism>
<dbReference type="AlphaFoldDB" id="A0AAW2E5L9"/>
<gene>
    <name evidence="1" type="ORF">PUN28_020523</name>
</gene>
<dbReference type="EMBL" id="JADYXP020000051">
    <property type="protein sequence ID" value="KAL0098567.1"/>
    <property type="molecule type" value="Genomic_DNA"/>
</dbReference>
<name>A0AAW2E5L9_9HYME</name>
<accession>A0AAW2E5L9</accession>
<evidence type="ECO:0000313" key="1">
    <source>
        <dbReference type="EMBL" id="KAL0098567.1"/>
    </source>
</evidence>
<evidence type="ECO:0008006" key="3">
    <source>
        <dbReference type="Google" id="ProtNLM"/>
    </source>
</evidence>
<dbReference type="Proteomes" id="UP001430953">
    <property type="component" value="Unassembled WGS sequence"/>
</dbReference>
<reference evidence="1 2" key="1">
    <citation type="submission" date="2023-03" db="EMBL/GenBank/DDBJ databases">
        <title>High recombination rates correlate with genetic variation in Cardiocondyla obscurior ants.</title>
        <authorList>
            <person name="Errbii M."/>
        </authorList>
    </citation>
    <scope>NUCLEOTIDE SEQUENCE [LARGE SCALE GENOMIC DNA]</scope>
    <source>
        <strain evidence="1">Alpha-2009</strain>
        <tissue evidence="1">Whole body</tissue>
    </source>
</reference>